<evidence type="ECO:0000259" key="7">
    <source>
        <dbReference type="SMART" id="SM00479"/>
    </source>
</evidence>
<reference evidence="8 9" key="1">
    <citation type="journal article" date="2015" name="BMC Genomics">
        <title>Insights from the genome of Ophiocordyceps polyrhachis-furcata to pathogenicity and host specificity in insect fungi.</title>
        <authorList>
            <person name="Wichadakul D."/>
            <person name="Kobmoo N."/>
            <person name="Ingsriswang S."/>
            <person name="Tangphatsornruang S."/>
            <person name="Chantasingh D."/>
            <person name="Luangsa-ard J.J."/>
            <person name="Eurwilaichitr L."/>
        </authorList>
    </citation>
    <scope>NUCLEOTIDE SEQUENCE [LARGE SCALE GENOMIC DNA]</scope>
    <source>
        <strain evidence="8 9">BCC 54312</strain>
    </source>
</reference>
<organism evidence="8 9">
    <name type="scientific">Ophiocordyceps polyrhachis-furcata BCC 54312</name>
    <dbReference type="NCBI Taxonomy" id="1330021"/>
    <lineage>
        <taxon>Eukaryota</taxon>
        <taxon>Fungi</taxon>
        <taxon>Dikarya</taxon>
        <taxon>Ascomycota</taxon>
        <taxon>Pezizomycotina</taxon>
        <taxon>Sordariomycetes</taxon>
        <taxon>Hypocreomycetidae</taxon>
        <taxon>Hypocreales</taxon>
        <taxon>Ophiocordycipitaceae</taxon>
        <taxon>Ophiocordyceps</taxon>
    </lineage>
</organism>
<dbReference type="GO" id="GO:0004527">
    <property type="term" value="F:exonuclease activity"/>
    <property type="evidence" value="ECO:0007669"/>
    <property type="project" value="UniProtKB-KW"/>
</dbReference>
<keyword evidence="3" id="KW-0378">Hydrolase</keyword>
<keyword evidence="9" id="KW-1185">Reference proteome</keyword>
<evidence type="ECO:0000313" key="8">
    <source>
        <dbReference type="EMBL" id="RCI11604.1"/>
    </source>
</evidence>
<evidence type="ECO:0000256" key="4">
    <source>
        <dbReference type="ARBA" id="ARBA00022839"/>
    </source>
</evidence>
<dbReference type="Pfam" id="PF00929">
    <property type="entry name" value="RNase_T"/>
    <property type="match status" value="1"/>
</dbReference>
<keyword evidence="4" id="KW-0269">Exonuclease</keyword>
<evidence type="ECO:0000313" key="9">
    <source>
        <dbReference type="Proteomes" id="UP000253664"/>
    </source>
</evidence>
<dbReference type="InterPro" id="IPR047021">
    <property type="entry name" value="REXO1/3/4-like"/>
</dbReference>
<evidence type="ECO:0000256" key="2">
    <source>
        <dbReference type="ARBA" id="ARBA00022722"/>
    </source>
</evidence>
<keyword evidence="2" id="KW-0540">Nuclease</keyword>
<evidence type="ECO:0000256" key="1">
    <source>
        <dbReference type="ARBA" id="ARBA00022552"/>
    </source>
</evidence>
<protein>
    <recommendedName>
        <fullName evidence="7">Exonuclease domain-containing protein</fullName>
    </recommendedName>
</protein>
<dbReference type="STRING" id="1330021.A0A367LB18"/>
<dbReference type="Proteomes" id="UP000253664">
    <property type="component" value="Unassembled WGS sequence"/>
</dbReference>
<keyword evidence="1" id="KW-0698">rRNA processing</keyword>
<dbReference type="PANTHER" id="PTHR12801:SF45">
    <property type="entry name" value="RNA EXONUCLEASE 4"/>
    <property type="match status" value="1"/>
</dbReference>
<dbReference type="GO" id="GO:0000027">
    <property type="term" value="P:ribosomal large subunit assembly"/>
    <property type="evidence" value="ECO:0007669"/>
    <property type="project" value="TreeGrafter"/>
</dbReference>
<dbReference type="GO" id="GO:0006364">
    <property type="term" value="P:rRNA processing"/>
    <property type="evidence" value="ECO:0007669"/>
    <property type="project" value="UniProtKB-KW"/>
</dbReference>
<comment type="caution">
    <text evidence="8">The sequence shown here is derived from an EMBL/GenBank/DDBJ whole genome shotgun (WGS) entry which is preliminary data.</text>
</comment>
<proteinExistence type="predicted"/>
<dbReference type="SMART" id="SM00479">
    <property type="entry name" value="EXOIII"/>
    <property type="match status" value="1"/>
</dbReference>
<evidence type="ECO:0000256" key="6">
    <source>
        <dbReference type="SAM" id="MobiDB-lite"/>
    </source>
</evidence>
<dbReference type="GO" id="GO:0003676">
    <property type="term" value="F:nucleic acid binding"/>
    <property type="evidence" value="ECO:0007669"/>
    <property type="project" value="InterPro"/>
</dbReference>
<comment type="function">
    <text evidence="5">Exoribonuclease involved in ribosome biosynthesis. Involved in the processing of ITS1, the internal transcribed spacer localized between the 18S and 5.8S rRNAs.</text>
</comment>
<feature type="region of interest" description="Disordered" evidence="6">
    <location>
        <begin position="300"/>
        <end position="365"/>
    </location>
</feature>
<evidence type="ECO:0000256" key="3">
    <source>
        <dbReference type="ARBA" id="ARBA00022801"/>
    </source>
</evidence>
<sequence length="384" mass="42810">MAVECGPIPYTLVNVNRLHEFVLSRDELYHAGYVLGQLSSRDLDMKRRCASCLRVVKPNNGRFPKQRQAPTAVSGTAPAARQYSTVAQPAPSPAFDIDAVFEQLTVSATRKKTEEPKAPIMRCRFHPGQRWTCCRNYTHSKACTSSEWHTPRLYAAGELEMNWVFYTTPSAPAPVQFAAAVVIDCEMGTAESGDSELIRVSVVDFFTRDILVDKLVMPDVKLAHYNTRYSGISKPMMDDALRRGNCFLGRDEARMAVLRLVGPNTVVVGHAGNQDLTSLRWIHPLVIDTLCIEKKRRKFDQGTNNDTSAAPRRKNSGPQQPKEEDKDDGDEAPAKREAGMSLKALASEKLNRQIQTKGKGHDSVEDALATRDLLLWYMTHPAAH</sequence>
<dbReference type="InterPro" id="IPR036397">
    <property type="entry name" value="RNaseH_sf"/>
</dbReference>
<dbReference type="OrthoDB" id="16516at2759"/>
<accession>A0A367LB18</accession>
<dbReference type="Gene3D" id="3.30.420.10">
    <property type="entry name" value="Ribonuclease H-like superfamily/Ribonuclease H"/>
    <property type="match status" value="1"/>
</dbReference>
<gene>
    <name evidence="8" type="ORF">L249_7514</name>
</gene>
<dbReference type="PANTHER" id="PTHR12801">
    <property type="entry name" value="RNA EXONUCLEASE REXO1 / RECO3 FAMILY MEMBER-RELATED"/>
    <property type="match status" value="1"/>
</dbReference>
<dbReference type="EMBL" id="LKCN02000010">
    <property type="protein sequence ID" value="RCI11604.1"/>
    <property type="molecule type" value="Genomic_DNA"/>
</dbReference>
<name>A0A367LB18_9HYPO</name>
<feature type="domain" description="Exonuclease" evidence="7">
    <location>
        <begin position="179"/>
        <end position="383"/>
    </location>
</feature>
<dbReference type="CDD" id="cd06137">
    <property type="entry name" value="DEDDh_RNase"/>
    <property type="match status" value="1"/>
</dbReference>
<evidence type="ECO:0000256" key="5">
    <source>
        <dbReference type="ARBA" id="ARBA00025599"/>
    </source>
</evidence>
<dbReference type="InterPro" id="IPR013520">
    <property type="entry name" value="Ribonucl_H"/>
</dbReference>
<dbReference type="SUPFAM" id="SSF53098">
    <property type="entry name" value="Ribonuclease H-like"/>
    <property type="match status" value="1"/>
</dbReference>
<dbReference type="GO" id="GO:0005634">
    <property type="term" value="C:nucleus"/>
    <property type="evidence" value="ECO:0007669"/>
    <property type="project" value="TreeGrafter"/>
</dbReference>
<dbReference type="AlphaFoldDB" id="A0A367LB18"/>
<dbReference type="InterPro" id="IPR012337">
    <property type="entry name" value="RNaseH-like_sf"/>
</dbReference>